<dbReference type="Pfam" id="PF12146">
    <property type="entry name" value="Hydrolase_4"/>
    <property type="match status" value="1"/>
</dbReference>
<dbReference type="KEGG" id="mbd:MEBOL_001013"/>
<dbReference type="RefSeq" id="WP_095976356.1">
    <property type="nucleotide sequence ID" value="NZ_CP022163.1"/>
</dbReference>
<sequence length="279" mass="30788">METTHAEETLAAPGGPTLYFQSWRPVAPRTVVAIIHGIGEHSGRFRKLVEALVIRGHAIYALDLRGHGRSPGQRGHLLSWSEYREDMKAFLETVAQREAGRPLFIYGHSMGGLIVLDYVLRHPEGLSGTIISAAPFESVGVATPLLVTSARILSRLWPSFALKVPLEAQALSREPSSVADYLADPLVHRACSARWAMEALDANVWVKAHAGELSLPLLLLHGEEDRINTVEGARRFFEAVRSGDKQMHLVPGGYHEPHNDPGNARVFQVVDDYLRAFRA</sequence>
<dbReference type="InterPro" id="IPR051044">
    <property type="entry name" value="MAG_DAG_Lipase"/>
</dbReference>
<keyword evidence="7" id="KW-1185">Reference proteome</keyword>
<dbReference type="PRINTS" id="PR00111">
    <property type="entry name" value="ABHYDROLASE"/>
</dbReference>
<dbReference type="EC" id="3.1.1.23" evidence="3"/>
<evidence type="ECO:0000259" key="5">
    <source>
        <dbReference type="Pfam" id="PF12146"/>
    </source>
</evidence>
<organism evidence="6 7">
    <name type="scientific">Melittangium boletus DSM 14713</name>
    <dbReference type="NCBI Taxonomy" id="1294270"/>
    <lineage>
        <taxon>Bacteria</taxon>
        <taxon>Pseudomonadati</taxon>
        <taxon>Myxococcota</taxon>
        <taxon>Myxococcia</taxon>
        <taxon>Myxococcales</taxon>
        <taxon>Cystobacterineae</taxon>
        <taxon>Archangiaceae</taxon>
        <taxon>Melittangium</taxon>
    </lineage>
</organism>
<protein>
    <recommendedName>
        <fullName evidence="4">Monoacylglycerol lipase</fullName>
        <ecNumber evidence="3">3.1.1.23</ecNumber>
    </recommendedName>
</protein>
<dbReference type="OrthoDB" id="9806902at2"/>
<evidence type="ECO:0000256" key="4">
    <source>
        <dbReference type="ARBA" id="ARBA00071261"/>
    </source>
</evidence>
<dbReference type="EMBL" id="CP022163">
    <property type="protein sequence ID" value="ATB27569.1"/>
    <property type="molecule type" value="Genomic_DNA"/>
</dbReference>
<reference evidence="6 7" key="1">
    <citation type="submission" date="2017-06" db="EMBL/GenBank/DDBJ databases">
        <authorList>
            <person name="Kim H.J."/>
            <person name="Triplett B.A."/>
        </authorList>
    </citation>
    <scope>NUCLEOTIDE SEQUENCE [LARGE SCALE GENOMIC DNA]</scope>
    <source>
        <strain evidence="6 7">DSM 14713</strain>
    </source>
</reference>
<comment type="catalytic activity">
    <reaction evidence="1">
        <text>Hydrolyzes glycerol monoesters of long-chain fatty acids.</text>
        <dbReference type="EC" id="3.1.1.23"/>
    </reaction>
</comment>
<evidence type="ECO:0000256" key="1">
    <source>
        <dbReference type="ARBA" id="ARBA00001613"/>
    </source>
</evidence>
<name>A0A250I6T0_9BACT</name>
<dbReference type="FunFam" id="3.40.50.1820:FF:000117">
    <property type="entry name" value="Monoglyceride lipase, putative"/>
    <property type="match status" value="1"/>
</dbReference>
<evidence type="ECO:0000313" key="6">
    <source>
        <dbReference type="EMBL" id="ATB27569.1"/>
    </source>
</evidence>
<dbReference type="InterPro" id="IPR000073">
    <property type="entry name" value="AB_hydrolase_1"/>
</dbReference>
<evidence type="ECO:0000256" key="3">
    <source>
        <dbReference type="ARBA" id="ARBA00013254"/>
    </source>
</evidence>
<dbReference type="AlphaFoldDB" id="A0A250I6T0"/>
<dbReference type="GO" id="GO:0047372">
    <property type="term" value="F:monoacylglycerol lipase activity"/>
    <property type="evidence" value="ECO:0007669"/>
    <property type="project" value="UniProtKB-EC"/>
</dbReference>
<comment type="similarity">
    <text evidence="2">Belongs to the AB hydrolase superfamily.</text>
</comment>
<gene>
    <name evidence="6" type="ORF">MEBOL_001013</name>
</gene>
<dbReference type="Proteomes" id="UP000217289">
    <property type="component" value="Chromosome"/>
</dbReference>
<accession>A0A250I6T0</accession>
<dbReference type="InterPro" id="IPR029058">
    <property type="entry name" value="AB_hydrolase_fold"/>
</dbReference>
<evidence type="ECO:0000313" key="7">
    <source>
        <dbReference type="Proteomes" id="UP000217289"/>
    </source>
</evidence>
<dbReference type="PANTHER" id="PTHR11614">
    <property type="entry name" value="PHOSPHOLIPASE-RELATED"/>
    <property type="match status" value="1"/>
</dbReference>
<proteinExistence type="inferred from homology"/>
<dbReference type="InterPro" id="IPR022742">
    <property type="entry name" value="Hydrolase_4"/>
</dbReference>
<dbReference type="SUPFAM" id="SSF53474">
    <property type="entry name" value="alpha/beta-Hydrolases"/>
    <property type="match status" value="1"/>
</dbReference>
<feature type="domain" description="Serine aminopeptidase S33" evidence="5">
    <location>
        <begin position="28"/>
        <end position="261"/>
    </location>
</feature>
<dbReference type="Gene3D" id="3.40.50.1820">
    <property type="entry name" value="alpha/beta hydrolase"/>
    <property type="match status" value="1"/>
</dbReference>
<evidence type="ECO:0000256" key="2">
    <source>
        <dbReference type="ARBA" id="ARBA00008645"/>
    </source>
</evidence>